<evidence type="ECO:0000256" key="1">
    <source>
        <dbReference type="SAM" id="MobiDB-lite"/>
    </source>
</evidence>
<feature type="compositionally biased region" description="Polar residues" evidence="1">
    <location>
        <begin position="25"/>
        <end position="34"/>
    </location>
</feature>
<feature type="compositionally biased region" description="Polar residues" evidence="1">
    <location>
        <begin position="1"/>
        <end position="14"/>
    </location>
</feature>
<dbReference type="EMBL" id="BLTE01000001">
    <property type="protein sequence ID" value="GFK92327.1"/>
    <property type="molecule type" value="Genomic_DNA"/>
</dbReference>
<gene>
    <name evidence="2" type="ORF">NNJEOMEG_00151</name>
</gene>
<name>A0A6V8LRU7_9BACT</name>
<evidence type="ECO:0000313" key="3">
    <source>
        <dbReference type="Proteomes" id="UP000494245"/>
    </source>
</evidence>
<proteinExistence type="predicted"/>
<accession>A0A6V8LRU7</accession>
<organism evidence="2 3">
    <name type="scientific">Fundidesulfovibrio magnetotacticus</name>
    <dbReference type="NCBI Taxonomy" id="2730080"/>
    <lineage>
        <taxon>Bacteria</taxon>
        <taxon>Pseudomonadati</taxon>
        <taxon>Thermodesulfobacteriota</taxon>
        <taxon>Desulfovibrionia</taxon>
        <taxon>Desulfovibrionales</taxon>
        <taxon>Desulfovibrionaceae</taxon>
        <taxon>Fundidesulfovibrio</taxon>
    </lineage>
</organism>
<sequence>MTGPSGQTTPNSFRQVAAASPAPQLGQNAQETMIDATQNGKTAKPAPGGQAMGQNARETMLDAAQAAFTGG</sequence>
<dbReference type="AlphaFoldDB" id="A0A6V8LRU7"/>
<evidence type="ECO:0000313" key="2">
    <source>
        <dbReference type="EMBL" id="GFK92327.1"/>
    </source>
</evidence>
<keyword evidence="3" id="KW-1185">Reference proteome</keyword>
<reference evidence="2 3" key="1">
    <citation type="submission" date="2020-04" db="EMBL/GenBank/DDBJ databases">
        <authorList>
            <consortium name="Desulfovibrio sp. FSS-1 genome sequencing consortium"/>
            <person name="Shimoshige H."/>
            <person name="Kobayashi H."/>
            <person name="Maekawa T."/>
        </authorList>
    </citation>
    <scope>NUCLEOTIDE SEQUENCE [LARGE SCALE GENOMIC DNA]</scope>
    <source>
        <strain evidence="2 3">SIID29052-01</strain>
    </source>
</reference>
<evidence type="ECO:0008006" key="4">
    <source>
        <dbReference type="Google" id="ProtNLM"/>
    </source>
</evidence>
<protein>
    <recommendedName>
        <fullName evidence="4">SMP domain-containing protein</fullName>
    </recommendedName>
</protein>
<dbReference type="Proteomes" id="UP000494245">
    <property type="component" value="Unassembled WGS sequence"/>
</dbReference>
<feature type="region of interest" description="Disordered" evidence="1">
    <location>
        <begin position="1"/>
        <end position="34"/>
    </location>
</feature>
<comment type="caution">
    <text evidence="2">The sequence shown here is derived from an EMBL/GenBank/DDBJ whole genome shotgun (WGS) entry which is preliminary data.</text>
</comment>
<reference evidence="2 3" key="2">
    <citation type="submission" date="2020-05" db="EMBL/GenBank/DDBJ databases">
        <title>Draft genome sequence of Desulfovibrio sp. strainFSS-1.</title>
        <authorList>
            <person name="Shimoshige H."/>
            <person name="Kobayashi H."/>
            <person name="Maekawa T."/>
        </authorList>
    </citation>
    <scope>NUCLEOTIDE SEQUENCE [LARGE SCALE GENOMIC DNA]</scope>
    <source>
        <strain evidence="2 3">SIID29052-01</strain>
    </source>
</reference>
<dbReference type="RefSeq" id="WP_173080347.1">
    <property type="nucleotide sequence ID" value="NZ_BLTE01000001.1"/>
</dbReference>